<dbReference type="AlphaFoldDB" id="A0A0A5HW96"/>
<feature type="transmembrane region" description="Helical" evidence="8">
    <location>
        <begin position="243"/>
        <end position="263"/>
    </location>
</feature>
<dbReference type="GO" id="GO:0005886">
    <property type="term" value="C:plasma membrane"/>
    <property type="evidence" value="ECO:0007669"/>
    <property type="project" value="UniProtKB-SubCell"/>
</dbReference>
<protein>
    <submittedName>
        <fullName evidence="10">Permease</fullName>
    </submittedName>
</protein>
<evidence type="ECO:0000259" key="9">
    <source>
        <dbReference type="Pfam" id="PF00892"/>
    </source>
</evidence>
<keyword evidence="5 8" id="KW-0812">Transmembrane</keyword>
<reference evidence="10 11" key="1">
    <citation type="submission" date="2014-10" db="EMBL/GenBank/DDBJ databases">
        <title>Genome sequencing of Vibrio sinaloensis T08.</title>
        <authorList>
            <person name="Chan K.-G."/>
            <person name="Mohamad N.I."/>
        </authorList>
    </citation>
    <scope>NUCLEOTIDE SEQUENCE [LARGE SCALE GENOMIC DNA]</scope>
    <source>
        <strain evidence="10 11">T08</strain>
    </source>
</reference>
<feature type="transmembrane region" description="Helical" evidence="8">
    <location>
        <begin position="269"/>
        <end position="287"/>
    </location>
</feature>
<name>A0A0A5HW96_PHOS4</name>
<evidence type="ECO:0000256" key="2">
    <source>
        <dbReference type="ARBA" id="ARBA00007362"/>
    </source>
</evidence>
<comment type="subcellular location">
    <subcellularLocation>
        <location evidence="1">Cell membrane</location>
        <topology evidence="1">Multi-pass membrane protein</topology>
    </subcellularLocation>
</comment>
<dbReference type="OrthoDB" id="369870at2"/>
<dbReference type="InterPro" id="IPR000620">
    <property type="entry name" value="EamA_dom"/>
</dbReference>
<feature type="transmembrane region" description="Helical" evidence="8">
    <location>
        <begin position="101"/>
        <end position="120"/>
    </location>
</feature>
<evidence type="ECO:0000256" key="7">
    <source>
        <dbReference type="ARBA" id="ARBA00023136"/>
    </source>
</evidence>
<dbReference type="Proteomes" id="UP000030451">
    <property type="component" value="Unassembled WGS sequence"/>
</dbReference>
<accession>A0A0A5HW96</accession>
<evidence type="ECO:0000256" key="8">
    <source>
        <dbReference type="SAM" id="Phobius"/>
    </source>
</evidence>
<dbReference type="InterPro" id="IPR037185">
    <property type="entry name" value="EmrE-like"/>
</dbReference>
<dbReference type="NCBIfam" id="TIGR00688">
    <property type="entry name" value="rarD"/>
    <property type="match status" value="1"/>
</dbReference>
<dbReference type="InterPro" id="IPR004626">
    <property type="entry name" value="RarD"/>
</dbReference>
<feature type="transmembrane region" description="Helical" evidence="8">
    <location>
        <begin position="76"/>
        <end position="94"/>
    </location>
</feature>
<gene>
    <name evidence="10" type="ORF">NM06_15435</name>
</gene>
<comment type="similarity">
    <text evidence="2">Belongs to the EamA transporter family.</text>
</comment>
<evidence type="ECO:0000256" key="3">
    <source>
        <dbReference type="ARBA" id="ARBA00022448"/>
    </source>
</evidence>
<evidence type="ECO:0000313" key="11">
    <source>
        <dbReference type="Proteomes" id="UP000030451"/>
    </source>
</evidence>
<keyword evidence="4" id="KW-1003">Cell membrane</keyword>
<dbReference type="EMBL" id="JRWP01000038">
    <property type="protein sequence ID" value="KGY07774.1"/>
    <property type="molecule type" value="Genomic_DNA"/>
</dbReference>
<comment type="caution">
    <text evidence="10">The sequence shown here is derived from an EMBL/GenBank/DDBJ whole genome shotgun (WGS) entry which is preliminary data.</text>
</comment>
<evidence type="ECO:0000256" key="4">
    <source>
        <dbReference type="ARBA" id="ARBA00022475"/>
    </source>
</evidence>
<keyword evidence="3" id="KW-0813">Transport</keyword>
<evidence type="ECO:0000256" key="6">
    <source>
        <dbReference type="ARBA" id="ARBA00022989"/>
    </source>
</evidence>
<organism evidence="10 11">
    <name type="scientific">Photobacterium sp. (strain ATCC 43367)</name>
    <dbReference type="NCBI Taxonomy" id="379097"/>
    <lineage>
        <taxon>Bacteria</taxon>
        <taxon>Pseudomonadati</taxon>
        <taxon>Pseudomonadota</taxon>
        <taxon>Gammaproteobacteria</taxon>
        <taxon>Vibrionales</taxon>
        <taxon>Vibrionaceae</taxon>
        <taxon>Vibrio</taxon>
        <taxon>Vibrio oreintalis group</taxon>
    </lineage>
</organism>
<dbReference type="PANTHER" id="PTHR22911:SF137">
    <property type="entry name" value="SOLUTE CARRIER FAMILY 35 MEMBER G2-RELATED"/>
    <property type="match status" value="1"/>
</dbReference>
<dbReference type="RefSeq" id="WP_038191906.1">
    <property type="nucleotide sequence ID" value="NZ_JRWP01000038.1"/>
</dbReference>
<feature type="transmembrane region" description="Helical" evidence="8">
    <location>
        <begin position="172"/>
        <end position="192"/>
    </location>
</feature>
<feature type="transmembrane region" description="Helical" evidence="8">
    <location>
        <begin position="37"/>
        <end position="56"/>
    </location>
</feature>
<evidence type="ECO:0000313" key="10">
    <source>
        <dbReference type="EMBL" id="KGY07774.1"/>
    </source>
</evidence>
<dbReference type="SUPFAM" id="SSF103481">
    <property type="entry name" value="Multidrug resistance efflux transporter EmrE"/>
    <property type="match status" value="2"/>
</dbReference>
<feature type="transmembrane region" description="Helical" evidence="8">
    <location>
        <begin position="212"/>
        <end position="231"/>
    </location>
</feature>
<feature type="transmembrane region" description="Helical" evidence="8">
    <location>
        <begin position="6"/>
        <end position="25"/>
    </location>
</feature>
<feature type="transmembrane region" description="Helical" evidence="8">
    <location>
        <begin position="146"/>
        <end position="165"/>
    </location>
</feature>
<keyword evidence="7 8" id="KW-0472">Membrane</keyword>
<dbReference type="Pfam" id="PF00892">
    <property type="entry name" value="EamA"/>
    <property type="match status" value="1"/>
</dbReference>
<proteinExistence type="inferred from homology"/>
<evidence type="ECO:0000256" key="5">
    <source>
        <dbReference type="ARBA" id="ARBA00022692"/>
    </source>
</evidence>
<evidence type="ECO:0000256" key="1">
    <source>
        <dbReference type="ARBA" id="ARBA00004651"/>
    </source>
</evidence>
<feature type="domain" description="EamA" evidence="9">
    <location>
        <begin position="6"/>
        <end position="139"/>
    </location>
</feature>
<sequence length="296" mass="33479">MSEQRLGNWMAAISFFLWGILPLYYQYLPKAAMDELLAVRLLASIPCGFIIVLAVTKSLPNWKTIWADKFSLKLTFIGSLMMSISWTAFTWAMTNDRVIDASLGFFISPLMMSALGVFVLKETLSTGKKVALVLASIGLSYQVVQYGQLPIIALIMATFFTLYGWCKKRIRYDWSACLFMEAVVMLPLAFGYLVYKELAVGTEVLHMGWETFALYFGAAPATLIPLVFYSIAIRLTTMSTVGLMQYIEPSIQFMIAVFLFGEIFDEVKLVSFSFIWAGLLFTILESIRGRYRLNKI</sequence>
<keyword evidence="6 8" id="KW-1133">Transmembrane helix</keyword>
<dbReference type="PANTHER" id="PTHR22911">
    <property type="entry name" value="ACYL-MALONYL CONDENSING ENZYME-RELATED"/>
    <property type="match status" value="1"/>
</dbReference>